<feature type="region of interest" description="Disordered" evidence="1">
    <location>
        <begin position="348"/>
        <end position="372"/>
    </location>
</feature>
<gene>
    <name evidence="2" type="ORF">MM415B01152_0023</name>
</gene>
<sequence>MGLFSISFSTTGDPTPKLTRTQLNSAIPHFIDVLQELREEVEYRDGDSYLRQRDNPNIYVYVSDRVTSGYSADNVETLFGSYGVSLRRLSEAVLAATIKKINSMVRLRNESRVGGFIDLRASSGQHEEVSLLDPTAPEFVAPQFVTLGGKSFIMALQPTEHSIEKMMRDSLEKYRRTMSSVIEGYKKATEEKIQEILSRAEFPIPLSKADALTHGVQCFVDYLGTHKAMGISFPFAYRPQFINDRGLDLTEERQAQLFRDVRAVFWFDKSGGLRRVELLHQNGNHFMHYHDNCWGTFHFGTLRPEVVMLKGIVQRMEDILMVIDDGSLARRRPEGLPEFAELTEWLYPEGQGPQRPPTCWNTEEDSSYTNEPWADELEEEIDDIEEEDVDENTTEAEGAVVATGRIRREDREYAWFTDR</sequence>
<accession>A0A6M3IS26</accession>
<name>A0A6M3IS26_9ZZZZ</name>
<evidence type="ECO:0000313" key="2">
    <source>
        <dbReference type="EMBL" id="QJA60243.1"/>
    </source>
</evidence>
<dbReference type="EMBL" id="MT141401">
    <property type="protein sequence ID" value="QJA60243.1"/>
    <property type="molecule type" value="Genomic_DNA"/>
</dbReference>
<reference evidence="2" key="1">
    <citation type="submission" date="2020-03" db="EMBL/GenBank/DDBJ databases">
        <title>The deep terrestrial virosphere.</title>
        <authorList>
            <person name="Holmfeldt K."/>
            <person name="Nilsson E."/>
            <person name="Simone D."/>
            <person name="Lopez-Fernandez M."/>
            <person name="Wu X."/>
            <person name="de Brujin I."/>
            <person name="Lundin D."/>
            <person name="Andersson A."/>
            <person name="Bertilsson S."/>
            <person name="Dopson M."/>
        </authorList>
    </citation>
    <scope>NUCLEOTIDE SEQUENCE</scope>
    <source>
        <strain evidence="2">MM415B01152</strain>
    </source>
</reference>
<evidence type="ECO:0000256" key="1">
    <source>
        <dbReference type="SAM" id="MobiDB-lite"/>
    </source>
</evidence>
<proteinExistence type="predicted"/>
<protein>
    <submittedName>
        <fullName evidence="2">Uncharacterized protein</fullName>
    </submittedName>
</protein>
<organism evidence="2">
    <name type="scientific">viral metagenome</name>
    <dbReference type="NCBI Taxonomy" id="1070528"/>
    <lineage>
        <taxon>unclassified sequences</taxon>
        <taxon>metagenomes</taxon>
        <taxon>organismal metagenomes</taxon>
    </lineage>
</organism>
<dbReference type="AlphaFoldDB" id="A0A6M3IS26"/>